<keyword evidence="5" id="KW-1185">Reference proteome</keyword>
<sequence length="338" mass="37219">MVGMEKDNKKKGRVCVTGGTGFLGSWMIKRLLEDGYSVNTTIRIHPEGKSDISYLTNLAGASERLKIFAADLDRPDGFAAAIKGCVGVFHAAHPLDFEDKETEEIKTKRSITALLGILQACVDSKTVKRVVYTSSVGTTTFNGEIAAGGGLEMIDERSWTDVEFLRSLRVFGGAYIVTKTLTERIALDFAEKNGLDLVTVLPSWIHGPFICPRCPDSVYISMALILGDEKFYQRLVNTSLVHVDDVVRAHIHLFEQPNAKGRYICSAADITINELYEFLSARYSQHKLPTAESLKDLVPFTFPGLSSKKLMETGFKFENGLGEMYDGAIKSCKGIGLL</sequence>
<dbReference type="InterPro" id="IPR036291">
    <property type="entry name" value="NAD(P)-bd_dom_sf"/>
</dbReference>
<accession>A0ABR0W2N2</accession>
<dbReference type="InterPro" id="IPR001509">
    <property type="entry name" value="Epimerase_deHydtase"/>
</dbReference>
<dbReference type="PANTHER" id="PTHR10366">
    <property type="entry name" value="NAD DEPENDENT EPIMERASE/DEHYDRATASE"/>
    <property type="match status" value="1"/>
</dbReference>
<feature type="domain" description="NAD-dependent epimerase/dehydratase" evidence="3">
    <location>
        <begin position="14"/>
        <end position="260"/>
    </location>
</feature>
<dbReference type="EMBL" id="JABTTQ020000200">
    <property type="protein sequence ID" value="KAK6141003.1"/>
    <property type="molecule type" value="Genomic_DNA"/>
</dbReference>
<dbReference type="Pfam" id="PF01370">
    <property type="entry name" value="Epimerase"/>
    <property type="match status" value="1"/>
</dbReference>
<reference evidence="4 5" key="1">
    <citation type="journal article" date="2021" name="Comput. Struct. Biotechnol. J.">
        <title>De novo genome assembly of the potent medicinal plant Rehmannia glutinosa using nanopore technology.</title>
        <authorList>
            <person name="Ma L."/>
            <person name="Dong C."/>
            <person name="Song C."/>
            <person name="Wang X."/>
            <person name="Zheng X."/>
            <person name="Niu Y."/>
            <person name="Chen S."/>
            <person name="Feng W."/>
        </authorList>
    </citation>
    <scope>NUCLEOTIDE SEQUENCE [LARGE SCALE GENOMIC DNA]</scope>
    <source>
        <strain evidence="4">DH-2019</strain>
    </source>
</reference>
<gene>
    <name evidence="4" type="ORF">DH2020_025253</name>
</gene>
<dbReference type="PANTHER" id="PTHR10366:SF563">
    <property type="entry name" value="CINNAMOYL-COA REDUCTASE 16"/>
    <property type="match status" value="1"/>
</dbReference>
<proteinExistence type="predicted"/>
<protein>
    <recommendedName>
        <fullName evidence="3">NAD-dependent epimerase/dehydratase domain-containing protein</fullName>
    </recommendedName>
</protein>
<evidence type="ECO:0000256" key="2">
    <source>
        <dbReference type="ARBA" id="ARBA00023002"/>
    </source>
</evidence>
<dbReference type="CDD" id="cd08958">
    <property type="entry name" value="FR_SDR_e"/>
    <property type="match status" value="1"/>
</dbReference>
<evidence type="ECO:0000256" key="1">
    <source>
        <dbReference type="ARBA" id="ARBA00022857"/>
    </source>
</evidence>
<comment type="caution">
    <text evidence="4">The sequence shown here is derived from an EMBL/GenBank/DDBJ whole genome shotgun (WGS) entry which is preliminary data.</text>
</comment>
<name>A0ABR0W2N2_REHGL</name>
<dbReference type="Gene3D" id="3.40.50.720">
    <property type="entry name" value="NAD(P)-binding Rossmann-like Domain"/>
    <property type="match status" value="1"/>
</dbReference>
<evidence type="ECO:0000313" key="5">
    <source>
        <dbReference type="Proteomes" id="UP001318860"/>
    </source>
</evidence>
<dbReference type="InterPro" id="IPR050425">
    <property type="entry name" value="NAD(P)_dehydrat-like"/>
</dbReference>
<evidence type="ECO:0000313" key="4">
    <source>
        <dbReference type="EMBL" id="KAK6141003.1"/>
    </source>
</evidence>
<evidence type="ECO:0000259" key="3">
    <source>
        <dbReference type="Pfam" id="PF01370"/>
    </source>
</evidence>
<keyword evidence="1" id="KW-0521">NADP</keyword>
<dbReference type="SUPFAM" id="SSF51735">
    <property type="entry name" value="NAD(P)-binding Rossmann-fold domains"/>
    <property type="match status" value="1"/>
</dbReference>
<dbReference type="Proteomes" id="UP001318860">
    <property type="component" value="Unassembled WGS sequence"/>
</dbReference>
<organism evidence="4 5">
    <name type="scientific">Rehmannia glutinosa</name>
    <name type="common">Chinese foxglove</name>
    <dbReference type="NCBI Taxonomy" id="99300"/>
    <lineage>
        <taxon>Eukaryota</taxon>
        <taxon>Viridiplantae</taxon>
        <taxon>Streptophyta</taxon>
        <taxon>Embryophyta</taxon>
        <taxon>Tracheophyta</taxon>
        <taxon>Spermatophyta</taxon>
        <taxon>Magnoliopsida</taxon>
        <taxon>eudicotyledons</taxon>
        <taxon>Gunneridae</taxon>
        <taxon>Pentapetalae</taxon>
        <taxon>asterids</taxon>
        <taxon>lamiids</taxon>
        <taxon>Lamiales</taxon>
        <taxon>Orobanchaceae</taxon>
        <taxon>Rehmannieae</taxon>
        <taxon>Rehmannia</taxon>
    </lineage>
</organism>
<keyword evidence="2" id="KW-0560">Oxidoreductase</keyword>